<comment type="caution">
    <text evidence="14">The sequence shown here is derived from an EMBL/GenBank/DDBJ whole genome shotgun (WGS) entry which is preliminary data.</text>
</comment>
<keyword evidence="4 10" id="KW-0597">Phosphoprotein</keyword>
<evidence type="ECO:0000313" key="15">
    <source>
        <dbReference type="Proteomes" id="UP000713904"/>
    </source>
</evidence>
<dbReference type="PROSITE" id="PS50110">
    <property type="entry name" value="RESPONSE_REGULATORY"/>
    <property type="match status" value="1"/>
</dbReference>
<feature type="domain" description="Response regulatory" evidence="13">
    <location>
        <begin position="3"/>
        <end position="120"/>
    </location>
</feature>
<dbReference type="InterPro" id="IPR001789">
    <property type="entry name" value="Sig_transdc_resp-reg_receiver"/>
</dbReference>
<evidence type="ECO:0000256" key="6">
    <source>
        <dbReference type="ARBA" id="ARBA00023015"/>
    </source>
</evidence>
<gene>
    <name evidence="14" type="ORF">HLB29_06555</name>
</gene>
<dbReference type="InterPro" id="IPR018060">
    <property type="entry name" value="HTH_AraC"/>
</dbReference>
<dbReference type="InterPro" id="IPR018062">
    <property type="entry name" value="HTH_AraC-typ_CS"/>
</dbReference>
<dbReference type="SUPFAM" id="SSF52172">
    <property type="entry name" value="CheY-like"/>
    <property type="match status" value="1"/>
</dbReference>
<dbReference type="PANTHER" id="PTHR42713">
    <property type="entry name" value="HISTIDINE KINASE-RELATED"/>
    <property type="match status" value="1"/>
</dbReference>
<evidence type="ECO:0000313" key="14">
    <source>
        <dbReference type="EMBL" id="MBC2576343.1"/>
    </source>
</evidence>
<evidence type="ECO:0000256" key="11">
    <source>
        <dbReference type="SAM" id="Coils"/>
    </source>
</evidence>
<keyword evidence="11" id="KW-0175">Coiled coil</keyword>
<dbReference type="PROSITE" id="PS00041">
    <property type="entry name" value="HTH_ARAC_FAMILY_1"/>
    <property type="match status" value="1"/>
</dbReference>
<keyword evidence="5" id="KW-0902">Two-component regulatory system</keyword>
<keyword evidence="8" id="KW-0804">Transcription</keyword>
<dbReference type="PRINTS" id="PR00032">
    <property type="entry name" value="HTHARAC"/>
</dbReference>
<keyword evidence="7" id="KW-0238">DNA-binding</keyword>
<dbReference type="Pfam" id="PF00072">
    <property type="entry name" value="Response_reg"/>
    <property type="match status" value="1"/>
</dbReference>
<organism evidence="14 15">
    <name type="scientific">Peptostreptococcus canis</name>
    <dbReference type="NCBI Taxonomy" id="1159213"/>
    <lineage>
        <taxon>Bacteria</taxon>
        <taxon>Bacillati</taxon>
        <taxon>Bacillota</taxon>
        <taxon>Clostridia</taxon>
        <taxon>Peptostreptococcales</taxon>
        <taxon>Peptostreptococcaceae</taxon>
        <taxon>Peptostreptococcus</taxon>
    </lineage>
</organism>
<evidence type="ECO:0000259" key="12">
    <source>
        <dbReference type="PROSITE" id="PS01124"/>
    </source>
</evidence>
<dbReference type="InterPro" id="IPR020449">
    <property type="entry name" value="Tscrpt_reg_AraC-type_HTH"/>
</dbReference>
<keyword evidence="3" id="KW-0963">Cytoplasm</keyword>
<dbReference type="InterPro" id="IPR051552">
    <property type="entry name" value="HptR"/>
</dbReference>
<name>A0ABR6TLQ2_9FIRM</name>
<protein>
    <recommendedName>
        <fullName evidence="2">Stage 0 sporulation protein A homolog</fullName>
    </recommendedName>
</protein>
<keyword evidence="6" id="KW-0805">Transcription regulation</keyword>
<evidence type="ECO:0000259" key="13">
    <source>
        <dbReference type="PROSITE" id="PS50110"/>
    </source>
</evidence>
<dbReference type="Pfam" id="PF12833">
    <property type="entry name" value="HTH_18"/>
    <property type="match status" value="1"/>
</dbReference>
<evidence type="ECO:0000256" key="8">
    <source>
        <dbReference type="ARBA" id="ARBA00023163"/>
    </source>
</evidence>
<evidence type="ECO:0000256" key="10">
    <source>
        <dbReference type="PROSITE-ProRule" id="PRU00169"/>
    </source>
</evidence>
<dbReference type="SUPFAM" id="SSF46689">
    <property type="entry name" value="Homeodomain-like"/>
    <property type="match status" value="1"/>
</dbReference>
<dbReference type="RefSeq" id="WP_185624368.1">
    <property type="nucleotide sequence ID" value="NZ_JABGBW010000004.1"/>
</dbReference>
<dbReference type="Gene3D" id="1.10.10.60">
    <property type="entry name" value="Homeodomain-like"/>
    <property type="match status" value="2"/>
</dbReference>
<proteinExistence type="predicted"/>
<evidence type="ECO:0000256" key="7">
    <source>
        <dbReference type="ARBA" id="ARBA00023125"/>
    </source>
</evidence>
<sequence length="262" mass="30579">MYKLLVIEDEELIRKGIVSLINYEKLNIQEVFEAENGKKALDIIDSKMPDIILSDINIPQLDGISLAKIVKEKYPDTRIVFLTGYDYFDYALSAIKIGADDYILKPVSKKDVEEILTKLVSKLEKKRREEKAIEERKKINISEYHSRSLDEQIGNEYNAIDIEKVINEEIFNPDLSLGYLSEKLGFSVNYLSTLIKKRMGINFQDYVTKNRIEYAKILLLTTDMKIYEIAEKIGYEDVNYFSSRFKYYVGQTPRQYQREVSS</sequence>
<evidence type="ECO:0000256" key="5">
    <source>
        <dbReference type="ARBA" id="ARBA00023012"/>
    </source>
</evidence>
<evidence type="ECO:0000256" key="3">
    <source>
        <dbReference type="ARBA" id="ARBA00022490"/>
    </source>
</evidence>
<dbReference type="CDD" id="cd17536">
    <property type="entry name" value="REC_YesN-like"/>
    <property type="match status" value="1"/>
</dbReference>
<dbReference type="Gene3D" id="3.40.50.2300">
    <property type="match status" value="1"/>
</dbReference>
<dbReference type="InterPro" id="IPR011006">
    <property type="entry name" value="CheY-like_superfamily"/>
</dbReference>
<dbReference type="Proteomes" id="UP000713904">
    <property type="component" value="Unassembled WGS sequence"/>
</dbReference>
<feature type="modified residue" description="4-aspartylphosphate" evidence="10">
    <location>
        <position position="55"/>
    </location>
</feature>
<evidence type="ECO:0000256" key="1">
    <source>
        <dbReference type="ARBA" id="ARBA00004496"/>
    </source>
</evidence>
<dbReference type="SMART" id="SM00448">
    <property type="entry name" value="REC"/>
    <property type="match status" value="1"/>
</dbReference>
<evidence type="ECO:0000256" key="2">
    <source>
        <dbReference type="ARBA" id="ARBA00018672"/>
    </source>
</evidence>
<evidence type="ECO:0000256" key="4">
    <source>
        <dbReference type="ARBA" id="ARBA00022553"/>
    </source>
</evidence>
<keyword evidence="15" id="KW-1185">Reference proteome</keyword>
<feature type="domain" description="HTH araC/xylS-type" evidence="12">
    <location>
        <begin position="160"/>
        <end position="259"/>
    </location>
</feature>
<dbReference type="EMBL" id="JABGBW010000004">
    <property type="protein sequence ID" value="MBC2576343.1"/>
    <property type="molecule type" value="Genomic_DNA"/>
</dbReference>
<dbReference type="PROSITE" id="PS01124">
    <property type="entry name" value="HTH_ARAC_FAMILY_2"/>
    <property type="match status" value="1"/>
</dbReference>
<dbReference type="InterPro" id="IPR009057">
    <property type="entry name" value="Homeodomain-like_sf"/>
</dbReference>
<comment type="subcellular location">
    <subcellularLocation>
        <location evidence="1">Cytoplasm</location>
    </subcellularLocation>
</comment>
<evidence type="ECO:0000256" key="9">
    <source>
        <dbReference type="ARBA" id="ARBA00024867"/>
    </source>
</evidence>
<feature type="coiled-coil region" evidence="11">
    <location>
        <begin position="109"/>
        <end position="136"/>
    </location>
</feature>
<dbReference type="SMART" id="SM00342">
    <property type="entry name" value="HTH_ARAC"/>
    <property type="match status" value="1"/>
</dbReference>
<comment type="function">
    <text evidence="9">May play the central regulatory role in sporulation. It may be an element of the effector pathway responsible for the activation of sporulation genes in response to nutritional stress. Spo0A may act in concert with spo0H (a sigma factor) to control the expression of some genes that are critical to the sporulation process.</text>
</comment>
<accession>A0ABR6TLQ2</accession>
<dbReference type="PANTHER" id="PTHR42713:SF3">
    <property type="entry name" value="TRANSCRIPTIONAL REGULATORY PROTEIN HPTR"/>
    <property type="match status" value="1"/>
</dbReference>
<reference evidence="14 15" key="1">
    <citation type="submission" date="2020-05" db="EMBL/GenBank/DDBJ databases">
        <title>Draft genome of xy-202 and genomic insight in genome of the genus Peptostreptococcus.</title>
        <authorList>
            <person name="Zhang Z."/>
        </authorList>
    </citation>
    <scope>NUCLEOTIDE SEQUENCE [LARGE SCALE GENOMIC DNA]</scope>
    <source>
        <strain evidence="14 15">DSM 27025</strain>
    </source>
</reference>